<dbReference type="SMART" id="SM00849">
    <property type="entry name" value="Lactamase_B"/>
    <property type="match status" value="1"/>
</dbReference>
<dbReference type="InterPro" id="IPR036866">
    <property type="entry name" value="RibonucZ/Hydroxyglut_hydro"/>
</dbReference>
<gene>
    <name evidence="2" type="ORF">SAMN05661093_02053</name>
</gene>
<dbReference type="Gene3D" id="3.60.15.10">
    <property type="entry name" value="Ribonuclease Z/Hydroxyacylglutathione hydrolase-like"/>
    <property type="match status" value="1"/>
</dbReference>
<accession>A0A1Y5XBY6</accession>
<dbReference type="InterPro" id="IPR050855">
    <property type="entry name" value="NDM-1-like"/>
</dbReference>
<dbReference type="Proteomes" id="UP000192674">
    <property type="component" value="Unassembled WGS sequence"/>
</dbReference>
<reference evidence="2 3" key="1">
    <citation type="submission" date="2017-04" db="EMBL/GenBank/DDBJ databases">
        <authorList>
            <person name="Afonso C.L."/>
            <person name="Miller P.J."/>
            <person name="Scott M.A."/>
            <person name="Spackman E."/>
            <person name="Goraichik I."/>
            <person name="Dimitrov K.M."/>
            <person name="Suarez D.L."/>
            <person name="Swayne D.E."/>
        </authorList>
    </citation>
    <scope>NUCLEOTIDE SEQUENCE [LARGE SCALE GENOMIC DNA]</scope>
    <source>
        <strain evidence="2 3">DSM 43828</strain>
    </source>
</reference>
<evidence type="ECO:0000313" key="3">
    <source>
        <dbReference type="Proteomes" id="UP000192674"/>
    </source>
</evidence>
<feature type="domain" description="Metallo-beta-lactamase" evidence="1">
    <location>
        <begin position="25"/>
        <end position="210"/>
    </location>
</feature>
<name>A0A1Y5XBY6_KIBAR</name>
<dbReference type="AlphaFoldDB" id="A0A1Y5XBY6"/>
<protein>
    <submittedName>
        <fullName evidence="2">Cyclase</fullName>
    </submittedName>
</protein>
<evidence type="ECO:0000313" key="2">
    <source>
        <dbReference type="EMBL" id="SMC85214.1"/>
    </source>
</evidence>
<evidence type="ECO:0000259" key="1">
    <source>
        <dbReference type="SMART" id="SM00849"/>
    </source>
</evidence>
<dbReference type="RefSeq" id="WP_084425772.1">
    <property type="nucleotide sequence ID" value="NZ_FWXV01000002.1"/>
</dbReference>
<proteinExistence type="predicted"/>
<dbReference type="EMBL" id="FWXV01000002">
    <property type="protein sequence ID" value="SMC85214.1"/>
    <property type="molecule type" value="Genomic_DNA"/>
</dbReference>
<keyword evidence="3" id="KW-1185">Reference proteome</keyword>
<dbReference type="SUPFAM" id="SSF56281">
    <property type="entry name" value="Metallo-hydrolase/oxidoreductase"/>
    <property type="match status" value="1"/>
</dbReference>
<dbReference type="PANTHER" id="PTHR42951">
    <property type="entry name" value="METALLO-BETA-LACTAMASE DOMAIN-CONTAINING"/>
    <property type="match status" value="1"/>
</dbReference>
<dbReference type="CDD" id="cd16282">
    <property type="entry name" value="metallo-hydrolase-like_MBL-fold"/>
    <property type="match status" value="1"/>
</dbReference>
<dbReference type="Pfam" id="PF00753">
    <property type="entry name" value="Lactamase_B"/>
    <property type="match status" value="1"/>
</dbReference>
<dbReference type="OrthoDB" id="420651at2"/>
<dbReference type="InterPro" id="IPR001279">
    <property type="entry name" value="Metallo-B-lactamas"/>
</dbReference>
<sequence>MSEPALHEVAAGVYAWVQPDGSWWLNNAGAVHSGSSVVLVDTCATRRRTTLFLDAVAAATNGASIDLAVNTHLHGDHTYGNALLPASTVIVSQTHTRNGLLADFILKNTPPVWSPSPDWGISEIRAATVTFDSSLTLHAGEVEVSLEHPGYSAHTPGDAIAWVPSAKVLFTGDLIFNQVTPLVFMGSVSGALRSLEWLRNFPASYIVPGHGPLLEGPDFGEVLDTHARYYKMVQATAASGLDRGWTPLDAAKDLDLGEFATLPDAERIVLNLHRAYAEATNTEMNLLAAISDAVTYNGGPLHCAL</sequence>
<organism evidence="2 3">
    <name type="scientific">Kibdelosporangium aridum</name>
    <dbReference type="NCBI Taxonomy" id="2030"/>
    <lineage>
        <taxon>Bacteria</taxon>
        <taxon>Bacillati</taxon>
        <taxon>Actinomycetota</taxon>
        <taxon>Actinomycetes</taxon>
        <taxon>Pseudonocardiales</taxon>
        <taxon>Pseudonocardiaceae</taxon>
        <taxon>Kibdelosporangium</taxon>
    </lineage>
</organism>